<proteinExistence type="predicted"/>
<evidence type="ECO:0000313" key="3">
    <source>
        <dbReference type="Proteomes" id="UP000092839"/>
    </source>
</evidence>
<dbReference type="RefSeq" id="WP_065727612.1">
    <property type="nucleotide sequence ID" value="NZ_CP016428.1"/>
</dbReference>
<reference evidence="2 3" key="1">
    <citation type="submission" date="2016-07" db="EMBL/GenBank/DDBJ databases">
        <title>Complete genome sequence of Bradyrhizobium icense LMTR 13T, a potential inoculant strain isolated from lima bean (Phaseolus lunatus) in Peru.</title>
        <authorList>
            <person name="Ormeno-Orrillo E."/>
            <person name="Duran D."/>
            <person name="Rogel M.A."/>
            <person name="Rey L."/>
            <person name="Imperial J."/>
            <person name="Ruiz-Argueso T."/>
            <person name="Martinez-Romero E."/>
        </authorList>
    </citation>
    <scope>NUCLEOTIDE SEQUENCE [LARGE SCALE GENOMIC DNA]</scope>
    <source>
        <strain evidence="2 3">LMTR 13</strain>
    </source>
</reference>
<dbReference type="KEGG" id="bic:LMTR13_09290"/>
<keyword evidence="3" id="KW-1185">Reference proteome</keyword>
<evidence type="ECO:0000256" key="1">
    <source>
        <dbReference type="SAM" id="Phobius"/>
    </source>
</evidence>
<feature type="transmembrane region" description="Helical" evidence="1">
    <location>
        <begin position="15"/>
        <end position="34"/>
    </location>
</feature>
<sequence>MQDLGINWRVVKPSLWAGAGGMVLGALLLTYLFGFMSPSTAEKLAARKSDEAVVAALAPGCAEEFRSLPDADDRLAKLVANRDSYLAREAFPKELITLPGKSYVDYSLIRACTALLVKPEQTES</sequence>
<gene>
    <name evidence="2" type="ORF">LMTR13_09290</name>
</gene>
<dbReference type="Proteomes" id="UP000092839">
    <property type="component" value="Chromosome"/>
</dbReference>
<organism evidence="2 3">
    <name type="scientific">Bradyrhizobium icense</name>
    <dbReference type="NCBI Taxonomy" id="1274631"/>
    <lineage>
        <taxon>Bacteria</taxon>
        <taxon>Pseudomonadati</taxon>
        <taxon>Pseudomonadota</taxon>
        <taxon>Alphaproteobacteria</taxon>
        <taxon>Hyphomicrobiales</taxon>
        <taxon>Nitrobacteraceae</taxon>
        <taxon>Bradyrhizobium</taxon>
    </lineage>
</organism>
<keyword evidence="1" id="KW-1133">Transmembrane helix</keyword>
<accession>A0A1B1UC58</accession>
<name>A0A1B1UC58_9BRAD</name>
<dbReference type="AlphaFoldDB" id="A0A1B1UC58"/>
<dbReference type="EMBL" id="CP016428">
    <property type="protein sequence ID" value="ANW00333.1"/>
    <property type="molecule type" value="Genomic_DNA"/>
</dbReference>
<dbReference type="OrthoDB" id="5514977at2"/>
<keyword evidence="1" id="KW-0812">Transmembrane</keyword>
<keyword evidence="1" id="KW-0472">Membrane</keyword>
<evidence type="ECO:0000313" key="2">
    <source>
        <dbReference type="EMBL" id="ANW00333.1"/>
    </source>
</evidence>
<protein>
    <submittedName>
        <fullName evidence="2">Uncharacterized protein</fullName>
    </submittedName>
</protein>